<gene>
    <name evidence="2" type="ORF">ACFSB2_25360</name>
</gene>
<dbReference type="EMBL" id="JBHUCX010000099">
    <property type="protein sequence ID" value="MFD1678000.1"/>
    <property type="molecule type" value="Genomic_DNA"/>
</dbReference>
<dbReference type="PANTHER" id="PTHR10605">
    <property type="entry name" value="HEPARAN SULFATE SULFOTRANSFERASE"/>
    <property type="match status" value="1"/>
</dbReference>
<dbReference type="Proteomes" id="UP001597079">
    <property type="component" value="Unassembled WGS sequence"/>
</dbReference>
<reference evidence="3" key="1">
    <citation type="journal article" date="2019" name="Int. J. Syst. Evol. Microbiol.">
        <title>The Global Catalogue of Microorganisms (GCM) 10K type strain sequencing project: providing services to taxonomists for standard genome sequencing and annotation.</title>
        <authorList>
            <consortium name="The Broad Institute Genomics Platform"/>
            <consortium name="The Broad Institute Genome Sequencing Center for Infectious Disease"/>
            <person name="Wu L."/>
            <person name="Ma J."/>
        </authorList>
    </citation>
    <scope>NUCLEOTIDE SEQUENCE [LARGE SCALE GENOMIC DNA]</scope>
    <source>
        <strain evidence="3">CGMCC 1.12286</strain>
    </source>
</reference>
<evidence type="ECO:0000313" key="2">
    <source>
        <dbReference type="EMBL" id="MFD1678000.1"/>
    </source>
</evidence>
<accession>A0ABW4JQA6</accession>
<dbReference type="RefSeq" id="WP_377945947.1">
    <property type="nucleotide sequence ID" value="NZ_JBHUCX010000099.1"/>
</dbReference>
<organism evidence="2 3">
    <name type="scientific">Alicyclobacillus fodiniaquatilis</name>
    <dbReference type="NCBI Taxonomy" id="1661150"/>
    <lineage>
        <taxon>Bacteria</taxon>
        <taxon>Bacillati</taxon>
        <taxon>Bacillota</taxon>
        <taxon>Bacilli</taxon>
        <taxon>Bacillales</taxon>
        <taxon>Alicyclobacillaceae</taxon>
        <taxon>Alicyclobacillus</taxon>
    </lineage>
</organism>
<dbReference type="SUPFAM" id="SSF52540">
    <property type="entry name" value="P-loop containing nucleoside triphosphate hydrolases"/>
    <property type="match status" value="1"/>
</dbReference>
<dbReference type="Gene3D" id="3.40.50.300">
    <property type="entry name" value="P-loop containing nucleotide triphosphate hydrolases"/>
    <property type="match status" value="1"/>
</dbReference>
<comment type="caution">
    <text evidence="2">The sequence shown here is derived from an EMBL/GenBank/DDBJ whole genome shotgun (WGS) entry which is preliminary data.</text>
</comment>
<evidence type="ECO:0000313" key="3">
    <source>
        <dbReference type="Proteomes" id="UP001597079"/>
    </source>
</evidence>
<dbReference type="Pfam" id="PF13469">
    <property type="entry name" value="Sulfotransfer_3"/>
    <property type="match status" value="1"/>
</dbReference>
<protein>
    <submittedName>
        <fullName evidence="2">Sulfotransferase family protein</fullName>
        <ecNumber evidence="2">2.8.2.-</ecNumber>
    </submittedName>
</protein>
<sequence length="299" mass="35078">MERKPNFFIIGAAKSGTTSLFHYIQQHPDVFMSDVKEPHYFCSPDFPERFQGVGDEGFSDQTIRTRQRYLNLFRGVKNERVIGEASVYYLVYPNVAQRIKDFNPNAKMIVILRNPVERAFSAYMHTIRDNRESLSFEKALQMEAQRKEQGYQPLWWYTEVGYYAQQLAIYMSTFAPEQLKVFLYEDLRRSDMLLAELLQFLELRDDVVIDTTIRHNVSGAPKARALYDFLAKPNIVKEAVKPFLPPQFRQKIGHQMKNLILSQIRPAPAIVDFLKSEFREDILNLQDLIHRDLSAWLEK</sequence>
<dbReference type="EC" id="2.8.2.-" evidence="2"/>
<dbReference type="InterPro" id="IPR037359">
    <property type="entry name" value="NST/OST"/>
</dbReference>
<keyword evidence="1 2" id="KW-0808">Transferase</keyword>
<keyword evidence="3" id="KW-1185">Reference proteome</keyword>
<proteinExistence type="predicted"/>
<dbReference type="PANTHER" id="PTHR10605:SF56">
    <property type="entry name" value="BIFUNCTIONAL HEPARAN SULFATE N-DEACETYLASE_N-SULFOTRANSFERASE"/>
    <property type="match status" value="1"/>
</dbReference>
<dbReference type="GO" id="GO:0016740">
    <property type="term" value="F:transferase activity"/>
    <property type="evidence" value="ECO:0007669"/>
    <property type="project" value="UniProtKB-KW"/>
</dbReference>
<dbReference type="InterPro" id="IPR027417">
    <property type="entry name" value="P-loop_NTPase"/>
</dbReference>
<name>A0ABW4JQA6_9BACL</name>
<evidence type="ECO:0000256" key="1">
    <source>
        <dbReference type="ARBA" id="ARBA00022679"/>
    </source>
</evidence>